<dbReference type="InterPro" id="IPR011249">
    <property type="entry name" value="Metalloenz_LuxS/M16"/>
</dbReference>
<gene>
    <name evidence="4" type="ORF">GCM10011506_09500</name>
</gene>
<dbReference type="GO" id="GO:0006508">
    <property type="term" value="P:proteolysis"/>
    <property type="evidence" value="ECO:0007669"/>
    <property type="project" value="UniProtKB-KW"/>
</dbReference>
<dbReference type="GO" id="GO:0008233">
    <property type="term" value="F:peptidase activity"/>
    <property type="evidence" value="ECO:0007669"/>
    <property type="project" value="UniProtKB-KW"/>
</dbReference>
<dbReference type="SUPFAM" id="SSF63411">
    <property type="entry name" value="LuxS/MPP-like metallohydrolase"/>
    <property type="match status" value="2"/>
</dbReference>
<evidence type="ECO:0000313" key="5">
    <source>
        <dbReference type="Proteomes" id="UP000636010"/>
    </source>
</evidence>
<dbReference type="InterPro" id="IPR011765">
    <property type="entry name" value="Pept_M16_N"/>
</dbReference>
<dbReference type="Gene3D" id="3.30.830.10">
    <property type="entry name" value="Metalloenzyme, LuxS/M16 peptidase-like"/>
    <property type="match status" value="2"/>
</dbReference>
<name>A0ABQ1LLA4_9BACT</name>
<dbReference type="Proteomes" id="UP000636010">
    <property type="component" value="Unassembled WGS sequence"/>
</dbReference>
<sequence length="419" mass="47403">MLDRTQAPEAFMLDDLALSQPDISTLKNQLELHSFSDSTNPVIKVDILFPFGKLNDEVPGQAQICAKLLTEGTKSYSSAVFQNTLDHYGAHLDVAVDYDTTTVTLLCLKTHVNTLLPLLKSVITEPLFDQADFDKIKFQQIQKVRVNAQKNAMIATKLLRNKLLNGTNYSIVLDEEYLNKLKLEDIVSFYNNSYKHQPDLIIAGDISEGVVKQMDDSFGTLEFSSKGVKFEGKLSPDYSKETFEKPGSVQASIRLGALSIPKKSPDYFALSIANEILGGYFGSRLMKNIREDKGYTYGIYSMIINQQYADYQIIGADVKLDFVDDAIAEIHKEIEKMQQEEVSLEELETVKNYMLGKMAGNLDTIFSQAENYKSKLSEEVNYQDYFDAYIHTIRTISPSRILEISKKYFSQTYCEIKVV</sequence>
<evidence type="ECO:0000256" key="1">
    <source>
        <dbReference type="SAM" id="Coils"/>
    </source>
</evidence>
<proteinExistence type="predicted"/>
<reference evidence="5" key="1">
    <citation type="journal article" date="2019" name="Int. J. Syst. Evol. Microbiol.">
        <title>The Global Catalogue of Microorganisms (GCM) 10K type strain sequencing project: providing services to taxonomists for standard genome sequencing and annotation.</title>
        <authorList>
            <consortium name="The Broad Institute Genomics Platform"/>
            <consortium name="The Broad Institute Genome Sequencing Center for Infectious Disease"/>
            <person name="Wu L."/>
            <person name="Ma J."/>
        </authorList>
    </citation>
    <scope>NUCLEOTIDE SEQUENCE [LARGE SCALE GENOMIC DNA]</scope>
    <source>
        <strain evidence="5">CGMCC 1.10832</strain>
    </source>
</reference>
<protein>
    <submittedName>
        <fullName evidence="4">Zinc protease</fullName>
    </submittedName>
</protein>
<comment type="caution">
    <text evidence="4">The sequence shown here is derived from an EMBL/GenBank/DDBJ whole genome shotgun (WGS) entry which is preliminary data.</text>
</comment>
<keyword evidence="5" id="KW-1185">Reference proteome</keyword>
<dbReference type="RefSeq" id="WP_188460752.1">
    <property type="nucleotide sequence ID" value="NZ_BAABHU010000003.1"/>
</dbReference>
<dbReference type="PANTHER" id="PTHR11851:SF224">
    <property type="entry name" value="PROCESSING PROTEASE"/>
    <property type="match status" value="1"/>
</dbReference>
<feature type="domain" description="Peptidase M16 N-terminal" evidence="2">
    <location>
        <begin position="39"/>
        <end position="167"/>
    </location>
</feature>
<evidence type="ECO:0000259" key="3">
    <source>
        <dbReference type="Pfam" id="PF05193"/>
    </source>
</evidence>
<dbReference type="InterPro" id="IPR050361">
    <property type="entry name" value="MPP/UQCRC_Complex"/>
</dbReference>
<dbReference type="InterPro" id="IPR007863">
    <property type="entry name" value="Peptidase_M16_C"/>
</dbReference>
<dbReference type="Pfam" id="PF00675">
    <property type="entry name" value="Peptidase_M16"/>
    <property type="match status" value="1"/>
</dbReference>
<evidence type="ECO:0000259" key="2">
    <source>
        <dbReference type="Pfam" id="PF00675"/>
    </source>
</evidence>
<feature type="domain" description="Peptidase M16 C-terminal" evidence="3">
    <location>
        <begin position="181"/>
        <end position="352"/>
    </location>
</feature>
<feature type="coiled-coil region" evidence="1">
    <location>
        <begin position="320"/>
        <end position="350"/>
    </location>
</feature>
<dbReference type="PANTHER" id="PTHR11851">
    <property type="entry name" value="METALLOPROTEASE"/>
    <property type="match status" value="1"/>
</dbReference>
<dbReference type="EMBL" id="BMEC01000003">
    <property type="protein sequence ID" value="GGC26240.1"/>
    <property type="molecule type" value="Genomic_DNA"/>
</dbReference>
<evidence type="ECO:0000313" key="4">
    <source>
        <dbReference type="EMBL" id="GGC26240.1"/>
    </source>
</evidence>
<keyword evidence="4" id="KW-0645">Protease</keyword>
<organism evidence="4 5">
    <name type="scientific">Marivirga lumbricoides</name>
    <dbReference type="NCBI Taxonomy" id="1046115"/>
    <lineage>
        <taxon>Bacteria</taxon>
        <taxon>Pseudomonadati</taxon>
        <taxon>Bacteroidota</taxon>
        <taxon>Cytophagia</taxon>
        <taxon>Cytophagales</taxon>
        <taxon>Marivirgaceae</taxon>
        <taxon>Marivirga</taxon>
    </lineage>
</organism>
<keyword evidence="4" id="KW-0378">Hydrolase</keyword>
<keyword evidence="1" id="KW-0175">Coiled coil</keyword>
<dbReference type="Pfam" id="PF05193">
    <property type="entry name" value="Peptidase_M16_C"/>
    <property type="match status" value="1"/>
</dbReference>
<accession>A0ABQ1LLA4</accession>